<feature type="region of interest" description="Disordered" evidence="1">
    <location>
        <begin position="1"/>
        <end position="42"/>
    </location>
</feature>
<evidence type="ECO:0000313" key="3">
    <source>
        <dbReference type="EMBL" id="AOW05520.1"/>
    </source>
</evidence>
<keyword evidence="4" id="KW-0012">Acyltransferase</keyword>
<evidence type="ECO:0000256" key="2">
    <source>
        <dbReference type="SAM" id="Phobius"/>
    </source>
</evidence>
<protein>
    <submittedName>
        <fullName evidence="4">Lecithin:cholesterol acyltransferase-domain-containing protein</fullName>
    </submittedName>
</protein>
<reference evidence="3 5" key="1">
    <citation type="journal article" date="2016" name="PLoS ONE">
        <title>Sequence Assembly of Yarrowia lipolytica Strain W29/CLIB89 Shows Transposable Element Diversity.</title>
        <authorList>
            <person name="Magnan C."/>
            <person name="Yu J."/>
            <person name="Chang I."/>
            <person name="Jahn E."/>
            <person name="Kanomata Y."/>
            <person name="Wu J."/>
            <person name="Zeller M."/>
            <person name="Oakes M."/>
            <person name="Baldi P."/>
            <person name="Sandmeyer S."/>
        </authorList>
    </citation>
    <scope>NUCLEOTIDE SEQUENCE [LARGE SCALE GENOMIC DNA]</scope>
    <source>
        <strain evidence="3">CLIB89</strain>
        <strain evidence="5">CLIB89(W29)</strain>
    </source>
</reference>
<dbReference type="Proteomes" id="UP000182444">
    <property type="component" value="Chromosome 1E"/>
</dbReference>
<organism evidence="3 5">
    <name type="scientific">Yarrowia lipolytica</name>
    <name type="common">Candida lipolytica</name>
    <dbReference type="NCBI Taxonomy" id="4952"/>
    <lineage>
        <taxon>Eukaryota</taxon>
        <taxon>Fungi</taxon>
        <taxon>Dikarya</taxon>
        <taxon>Ascomycota</taxon>
        <taxon>Saccharomycotina</taxon>
        <taxon>Dipodascomycetes</taxon>
        <taxon>Dipodascales</taxon>
        <taxon>Dipodascales incertae sedis</taxon>
        <taxon>Yarrowia</taxon>
    </lineage>
</organism>
<name>A0A1D8NIQ9_YARLL</name>
<dbReference type="eggNOG" id="KOG2369">
    <property type="taxonomic scope" value="Eukaryota"/>
</dbReference>
<dbReference type="VEuPathDB" id="FungiDB:YALI0_E16797g"/>
<gene>
    <name evidence="4" type="ORF">B0I71DRAFT_128184</name>
    <name evidence="3" type="ORF">YALI1_E20049g</name>
</gene>
<dbReference type="EMBL" id="CP017557">
    <property type="protein sequence ID" value="AOW05520.1"/>
    <property type="molecule type" value="Genomic_DNA"/>
</dbReference>
<dbReference type="AlphaFoldDB" id="A0A1D8NIQ9"/>
<dbReference type="Pfam" id="PF02450">
    <property type="entry name" value="LCAT"/>
    <property type="match status" value="1"/>
</dbReference>
<dbReference type="GeneID" id="2911637"/>
<dbReference type="GO" id="GO:0032541">
    <property type="term" value="C:cortical endoplasmic reticulum"/>
    <property type="evidence" value="ECO:0007669"/>
    <property type="project" value="EnsemblFungi"/>
</dbReference>
<dbReference type="Proteomes" id="UP000256601">
    <property type="component" value="Unassembled WGS sequence"/>
</dbReference>
<dbReference type="GO" id="GO:0046027">
    <property type="term" value="F:phospholipid:diacylglycerol acyltransferase activity"/>
    <property type="evidence" value="ECO:0007669"/>
    <property type="project" value="EnsemblFungi"/>
</dbReference>
<keyword evidence="2" id="KW-0472">Membrane</keyword>
<dbReference type="OMA" id="FYFLKWV"/>
<evidence type="ECO:0000313" key="5">
    <source>
        <dbReference type="Proteomes" id="UP000182444"/>
    </source>
</evidence>
<dbReference type="OrthoDB" id="190846at2759"/>
<dbReference type="VEuPathDB" id="FungiDB:YALI1_E20049g"/>
<dbReference type="PANTHER" id="PTHR11440">
    <property type="entry name" value="LECITHIN-CHOLESTEROL ACYLTRANSFERASE-RELATED"/>
    <property type="match status" value="1"/>
</dbReference>
<feature type="compositionally biased region" description="Basic residues" evidence="1">
    <location>
        <begin position="33"/>
        <end position="42"/>
    </location>
</feature>
<keyword evidence="4" id="KW-0808">Transferase</keyword>
<sequence>MTQPVNRKATVERVEPAVEVADSESEAKTDVHVHHHHHHHKRKSVKGKILNFFTRSRRITFVLGAVVGVIAAGYYAAPPELSIDIDALLGDLPSFDFDALSLDNLSMDSVSDFVQDMKSRFPTKILQEAAKIEKHQKSEQKAAPFAVGKAMKSEGLNAKYPVVLVPGVISTGLESWSLEGTEECPTESHFRKRMWGSWYMIRVMLLDKYCWLQNLMLDTETGLDPPHFKLRAAQGFASADFFMAGYWLWNKLLENLAVIGYDTDTMSAAAYDWRLSYPDLEHRDGYFSKLKASIEETKRMTGEKTVLTGHSMGSQVIFYFMKWAEAEGYGGGGPNWVNDHIESFVDISGSMLGTPKTLVALLSGEMKDTVQLNAMAVYGLEQFFSRRERADLLRTWGGIASMIPKGGKAIWGDHSGAPDDEPGQNVTFGNFIKFKESLTEYSAKNLTMDETVDFLYSQSPEWFVNRTEGAYSFGIAKTRKQVEQNEKRPSTWSNPLEAALPNAPDLKIYCFYGVGKDTERAYYYQDEPNPEQTNLNVSIAGNDPDGVLMGQGDGTVSLVTHTMCHRWKDENSKFNPGNAQVKVVEMLHQPDRLDIRGGAQTAEHVDILGRSELNEMVLKVASGKGNEIEERVISNIDEWVWKIDLGSN</sequence>
<keyword evidence="2" id="KW-1133">Transmembrane helix</keyword>
<dbReference type="SUPFAM" id="SSF53474">
    <property type="entry name" value="alpha/beta-Hydrolases"/>
    <property type="match status" value="1"/>
</dbReference>
<dbReference type="EMBL" id="KZ858957">
    <property type="protein sequence ID" value="RDW28001.1"/>
    <property type="molecule type" value="Genomic_DNA"/>
</dbReference>
<accession>A0A1D8NIQ9</accession>
<dbReference type="SMR" id="A0A1D8NIQ9"/>
<dbReference type="GO" id="GO:0097038">
    <property type="term" value="C:perinuclear endoplasmic reticulum"/>
    <property type="evidence" value="ECO:0007669"/>
    <property type="project" value="EnsemblFungi"/>
</dbReference>
<dbReference type="GO" id="GO:0140042">
    <property type="term" value="P:lipid droplet formation"/>
    <property type="evidence" value="ECO:0007669"/>
    <property type="project" value="EnsemblFungi"/>
</dbReference>
<dbReference type="Gene3D" id="3.40.50.1820">
    <property type="entry name" value="alpha/beta hydrolase"/>
    <property type="match status" value="1"/>
</dbReference>
<evidence type="ECO:0000313" key="6">
    <source>
        <dbReference type="Proteomes" id="UP000256601"/>
    </source>
</evidence>
<evidence type="ECO:0000313" key="4">
    <source>
        <dbReference type="EMBL" id="RDW28001.1"/>
    </source>
</evidence>
<proteinExistence type="predicted"/>
<dbReference type="KEGG" id="yli:2911637"/>
<dbReference type="InterPro" id="IPR003386">
    <property type="entry name" value="LACT/PDAT_acylTrfase"/>
</dbReference>
<dbReference type="InterPro" id="IPR029058">
    <property type="entry name" value="AB_hydrolase_fold"/>
</dbReference>
<dbReference type="GO" id="GO:0008374">
    <property type="term" value="F:O-acyltransferase activity"/>
    <property type="evidence" value="ECO:0007669"/>
    <property type="project" value="InterPro"/>
</dbReference>
<evidence type="ECO:0000256" key="1">
    <source>
        <dbReference type="SAM" id="MobiDB-lite"/>
    </source>
</evidence>
<feature type="transmembrane region" description="Helical" evidence="2">
    <location>
        <begin position="59"/>
        <end position="77"/>
    </location>
</feature>
<dbReference type="GO" id="GO:0019432">
    <property type="term" value="P:triglyceride biosynthetic process"/>
    <property type="evidence" value="ECO:0007669"/>
    <property type="project" value="EnsemblFungi"/>
</dbReference>
<reference evidence="4 6" key="2">
    <citation type="submission" date="2018-07" db="EMBL/GenBank/DDBJ databases">
        <title>Draft Genome Assemblies for Five Robust Yarrowia lipolytica Strains Exhibiting High Lipid Production and Pentose Sugar Utilization and Sugar Alcohol Secretion from Undetoxified Lignocellulosic Biomass Hydrolysates.</title>
        <authorList>
            <consortium name="DOE Joint Genome Institute"/>
            <person name="Walker C."/>
            <person name="Ryu S."/>
            <person name="Na H."/>
            <person name="Zane M."/>
            <person name="LaButti K."/>
            <person name="Lipzen A."/>
            <person name="Haridas S."/>
            <person name="Barry K."/>
            <person name="Grigoriev I.V."/>
            <person name="Quarterman J."/>
            <person name="Slininger P."/>
            <person name="Dien B."/>
            <person name="Trinh C.T."/>
        </authorList>
    </citation>
    <scope>NUCLEOTIDE SEQUENCE [LARGE SCALE GENOMIC DNA]</scope>
    <source>
        <strain evidence="4 6">YB392</strain>
    </source>
</reference>
<keyword evidence="2" id="KW-0812">Transmembrane</keyword>
<dbReference type="RefSeq" id="XP_504038.1">
    <property type="nucleotide sequence ID" value="XM_504038.1"/>
</dbReference>